<dbReference type="InParanoid" id="A0A0C3NIS1"/>
<gene>
    <name evidence="1" type="ORF">M404DRAFT_1007374</name>
</gene>
<evidence type="ECO:0000313" key="1">
    <source>
        <dbReference type="EMBL" id="KIN95590.1"/>
    </source>
</evidence>
<name>A0A0C3NIS1_PISTI</name>
<reference evidence="1 2" key="1">
    <citation type="submission" date="2014-04" db="EMBL/GenBank/DDBJ databases">
        <authorList>
            <consortium name="DOE Joint Genome Institute"/>
            <person name="Kuo A."/>
            <person name="Kohler A."/>
            <person name="Costa M.D."/>
            <person name="Nagy L.G."/>
            <person name="Floudas D."/>
            <person name="Copeland A."/>
            <person name="Barry K.W."/>
            <person name="Cichocki N."/>
            <person name="Veneault-Fourrey C."/>
            <person name="LaButti K."/>
            <person name="Lindquist E.A."/>
            <person name="Lipzen A."/>
            <person name="Lundell T."/>
            <person name="Morin E."/>
            <person name="Murat C."/>
            <person name="Sun H."/>
            <person name="Tunlid A."/>
            <person name="Henrissat B."/>
            <person name="Grigoriev I.V."/>
            <person name="Hibbett D.S."/>
            <person name="Martin F."/>
            <person name="Nordberg H.P."/>
            <person name="Cantor M.N."/>
            <person name="Hua S.X."/>
        </authorList>
    </citation>
    <scope>NUCLEOTIDE SEQUENCE [LARGE SCALE GENOMIC DNA]</scope>
    <source>
        <strain evidence="1 2">Marx 270</strain>
    </source>
</reference>
<dbReference type="HOGENOM" id="CLU_2513536_0_0_1"/>
<organism evidence="1 2">
    <name type="scientific">Pisolithus tinctorius Marx 270</name>
    <dbReference type="NCBI Taxonomy" id="870435"/>
    <lineage>
        <taxon>Eukaryota</taxon>
        <taxon>Fungi</taxon>
        <taxon>Dikarya</taxon>
        <taxon>Basidiomycota</taxon>
        <taxon>Agaricomycotina</taxon>
        <taxon>Agaricomycetes</taxon>
        <taxon>Agaricomycetidae</taxon>
        <taxon>Boletales</taxon>
        <taxon>Sclerodermatineae</taxon>
        <taxon>Pisolithaceae</taxon>
        <taxon>Pisolithus</taxon>
    </lineage>
</organism>
<keyword evidence="2" id="KW-1185">Reference proteome</keyword>
<protein>
    <submittedName>
        <fullName evidence="1">Uncharacterized protein</fullName>
    </submittedName>
</protein>
<proteinExistence type="predicted"/>
<dbReference type="Proteomes" id="UP000054217">
    <property type="component" value="Unassembled WGS sequence"/>
</dbReference>
<accession>A0A0C3NIS1</accession>
<dbReference type="EMBL" id="KN832064">
    <property type="protein sequence ID" value="KIN95590.1"/>
    <property type="molecule type" value="Genomic_DNA"/>
</dbReference>
<evidence type="ECO:0000313" key="2">
    <source>
        <dbReference type="Proteomes" id="UP000054217"/>
    </source>
</evidence>
<dbReference type="AlphaFoldDB" id="A0A0C3NIS1"/>
<reference evidence="2" key="2">
    <citation type="submission" date="2015-01" db="EMBL/GenBank/DDBJ databases">
        <title>Evolutionary Origins and Diversification of the Mycorrhizal Mutualists.</title>
        <authorList>
            <consortium name="DOE Joint Genome Institute"/>
            <consortium name="Mycorrhizal Genomics Consortium"/>
            <person name="Kohler A."/>
            <person name="Kuo A."/>
            <person name="Nagy L.G."/>
            <person name="Floudas D."/>
            <person name="Copeland A."/>
            <person name="Barry K.W."/>
            <person name="Cichocki N."/>
            <person name="Veneault-Fourrey C."/>
            <person name="LaButti K."/>
            <person name="Lindquist E.A."/>
            <person name="Lipzen A."/>
            <person name="Lundell T."/>
            <person name="Morin E."/>
            <person name="Murat C."/>
            <person name="Riley R."/>
            <person name="Ohm R."/>
            <person name="Sun H."/>
            <person name="Tunlid A."/>
            <person name="Henrissat B."/>
            <person name="Grigoriev I.V."/>
            <person name="Hibbett D.S."/>
            <person name="Martin F."/>
        </authorList>
    </citation>
    <scope>NUCLEOTIDE SEQUENCE [LARGE SCALE GENOMIC DNA]</scope>
    <source>
        <strain evidence="2">Marx 270</strain>
    </source>
</reference>
<sequence length="85" mass="9308">MARHPCSELYKGLSQRITAASTFLGKFDAYDQLTSSRPFCYSYCYICTSGTHQALTVVIFRMGVSELVETESFLAASGPPGVRVS</sequence>